<proteinExistence type="predicted"/>
<accession>A0A934KE12</accession>
<evidence type="ECO:0000313" key="2">
    <source>
        <dbReference type="Proteomes" id="UP000620075"/>
    </source>
</evidence>
<dbReference type="AlphaFoldDB" id="A0A934KE12"/>
<name>A0A934KE12_9BACT</name>
<dbReference type="Proteomes" id="UP000620075">
    <property type="component" value="Unassembled WGS sequence"/>
</dbReference>
<organism evidence="1 2">
    <name type="scientific">Candidatus Dormiibacter inghamiae</name>
    <dbReference type="NCBI Taxonomy" id="3127013"/>
    <lineage>
        <taxon>Bacteria</taxon>
        <taxon>Bacillati</taxon>
        <taxon>Candidatus Dormiibacterota</taxon>
        <taxon>Candidatus Dormibacteria</taxon>
        <taxon>Candidatus Dormibacterales</taxon>
        <taxon>Candidatus Dormibacteraceae</taxon>
        <taxon>Candidatus Dormiibacter</taxon>
    </lineage>
</organism>
<gene>
    <name evidence="1" type="ORF">JF888_07690</name>
</gene>
<dbReference type="RefSeq" id="WP_338178394.1">
    <property type="nucleotide sequence ID" value="NZ_JAEKNQ010000030.1"/>
</dbReference>
<dbReference type="EMBL" id="JAEKNQ010000030">
    <property type="protein sequence ID" value="MBJ7603055.1"/>
    <property type="molecule type" value="Genomic_DNA"/>
</dbReference>
<protein>
    <submittedName>
        <fullName evidence="1">Uncharacterized protein</fullName>
    </submittedName>
</protein>
<reference evidence="1 2" key="1">
    <citation type="submission" date="2020-10" db="EMBL/GenBank/DDBJ databases">
        <title>Ca. Dormibacterota MAGs.</title>
        <authorList>
            <person name="Montgomery K."/>
        </authorList>
    </citation>
    <scope>NUCLEOTIDE SEQUENCE [LARGE SCALE GENOMIC DNA]</scope>
    <source>
        <strain evidence="1">SC8811_S16_3</strain>
    </source>
</reference>
<evidence type="ECO:0000313" key="1">
    <source>
        <dbReference type="EMBL" id="MBJ7603055.1"/>
    </source>
</evidence>
<comment type="caution">
    <text evidence="1">The sequence shown here is derived from an EMBL/GenBank/DDBJ whole genome shotgun (WGS) entry which is preliminary data.</text>
</comment>
<sequence length="103" mass="10982">MRSPDFFSTRLLTFPRWSAPADQRLAGEDALDGGDCRGLGDERKQMVADGPGAGVIAGCEQSFTETEDGGLRLDVNLVRAGPRPPGTGSEGVIATFTKRARSW</sequence>